<evidence type="ECO:0000313" key="2">
    <source>
        <dbReference type="Proteomes" id="UP000499080"/>
    </source>
</evidence>
<dbReference type="EMBL" id="BGPR01004174">
    <property type="protein sequence ID" value="GBM96765.1"/>
    <property type="molecule type" value="Genomic_DNA"/>
</dbReference>
<name>A0A4Y2K4N7_ARAVE</name>
<evidence type="ECO:0000313" key="1">
    <source>
        <dbReference type="EMBL" id="GBM96765.1"/>
    </source>
</evidence>
<proteinExistence type="predicted"/>
<gene>
    <name evidence="1" type="ORF">AVEN_178010_1</name>
</gene>
<dbReference type="AlphaFoldDB" id="A0A4Y2K4N7"/>
<accession>A0A4Y2K4N7</accession>
<keyword evidence="2" id="KW-1185">Reference proteome</keyword>
<comment type="caution">
    <text evidence="1">The sequence shown here is derived from an EMBL/GenBank/DDBJ whole genome shotgun (WGS) entry which is preliminary data.</text>
</comment>
<organism evidence="1 2">
    <name type="scientific">Araneus ventricosus</name>
    <name type="common">Orbweaver spider</name>
    <name type="synonym">Epeira ventricosa</name>
    <dbReference type="NCBI Taxonomy" id="182803"/>
    <lineage>
        <taxon>Eukaryota</taxon>
        <taxon>Metazoa</taxon>
        <taxon>Ecdysozoa</taxon>
        <taxon>Arthropoda</taxon>
        <taxon>Chelicerata</taxon>
        <taxon>Arachnida</taxon>
        <taxon>Araneae</taxon>
        <taxon>Araneomorphae</taxon>
        <taxon>Entelegynae</taxon>
        <taxon>Araneoidea</taxon>
        <taxon>Araneidae</taxon>
        <taxon>Araneus</taxon>
    </lineage>
</organism>
<dbReference type="Proteomes" id="UP000499080">
    <property type="component" value="Unassembled WGS sequence"/>
</dbReference>
<sequence length="143" mass="15934">MAKKEKKITQLSEKIFQTSCPRTITLGDVRDESFSILTSGGSSIKGSRPPEYSNCSLTHPYWLTFHFNISDSRKGKRKKSPLTSAKNFPNIMPSVLSLGDGKNMDLFIFILTVRLSIKLQTPELLLIGLLTIPVGLLLHLKNS</sequence>
<protein>
    <submittedName>
        <fullName evidence="1">Uncharacterized protein</fullName>
    </submittedName>
</protein>
<reference evidence="1 2" key="1">
    <citation type="journal article" date="2019" name="Sci. Rep.">
        <title>Orb-weaving spider Araneus ventricosus genome elucidates the spidroin gene catalogue.</title>
        <authorList>
            <person name="Kono N."/>
            <person name="Nakamura H."/>
            <person name="Ohtoshi R."/>
            <person name="Moran D.A.P."/>
            <person name="Shinohara A."/>
            <person name="Yoshida Y."/>
            <person name="Fujiwara M."/>
            <person name="Mori M."/>
            <person name="Tomita M."/>
            <person name="Arakawa K."/>
        </authorList>
    </citation>
    <scope>NUCLEOTIDE SEQUENCE [LARGE SCALE GENOMIC DNA]</scope>
</reference>